<sequence>YEALSHVWGDPSKTKAITINGTPFSVTGNREAALLRLRRADTERILWVDALYINQVDDVEKSREVMRMRAIYYGAQRVVVDLGPED</sequence>
<evidence type="ECO:0000259" key="1">
    <source>
        <dbReference type="Pfam" id="PF06985"/>
    </source>
</evidence>
<comment type="caution">
    <text evidence="2">The sequence shown here is derived from an EMBL/GenBank/DDBJ whole genome shotgun (WGS) entry which is preliminary data.</text>
</comment>
<organism evidence="2 3">
    <name type="scientific">Immersiella caudata</name>
    <dbReference type="NCBI Taxonomy" id="314043"/>
    <lineage>
        <taxon>Eukaryota</taxon>
        <taxon>Fungi</taxon>
        <taxon>Dikarya</taxon>
        <taxon>Ascomycota</taxon>
        <taxon>Pezizomycotina</taxon>
        <taxon>Sordariomycetes</taxon>
        <taxon>Sordariomycetidae</taxon>
        <taxon>Sordariales</taxon>
        <taxon>Lasiosphaeriaceae</taxon>
        <taxon>Immersiella</taxon>
    </lineage>
</organism>
<accession>A0AA39X277</accession>
<dbReference type="EMBL" id="JAULSU010000002">
    <property type="protein sequence ID" value="KAK0625811.1"/>
    <property type="molecule type" value="Genomic_DNA"/>
</dbReference>
<dbReference type="AlphaFoldDB" id="A0AA39X277"/>
<name>A0AA39X277_9PEZI</name>
<dbReference type="PANTHER" id="PTHR24148">
    <property type="entry name" value="ANKYRIN REPEAT DOMAIN-CONTAINING PROTEIN 39 HOMOLOG-RELATED"/>
    <property type="match status" value="1"/>
</dbReference>
<feature type="domain" description="Heterokaryon incompatibility" evidence="1">
    <location>
        <begin position="1"/>
        <end position="86"/>
    </location>
</feature>
<evidence type="ECO:0000313" key="2">
    <source>
        <dbReference type="EMBL" id="KAK0625811.1"/>
    </source>
</evidence>
<protein>
    <submittedName>
        <fullName evidence="2">Heterokaryon incompatibility</fullName>
    </submittedName>
</protein>
<feature type="non-terminal residue" evidence="2">
    <location>
        <position position="1"/>
    </location>
</feature>
<dbReference type="InterPro" id="IPR010730">
    <property type="entry name" value="HET"/>
</dbReference>
<keyword evidence="3" id="KW-1185">Reference proteome</keyword>
<evidence type="ECO:0000313" key="3">
    <source>
        <dbReference type="Proteomes" id="UP001175000"/>
    </source>
</evidence>
<dbReference type="Pfam" id="PF06985">
    <property type="entry name" value="HET"/>
    <property type="match status" value="1"/>
</dbReference>
<reference evidence="2" key="1">
    <citation type="submission" date="2023-06" db="EMBL/GenBank/DDBJ databases">
        <title>Genome-scale phylogeny and comparative genomics of the fungal order Sordariales.</title>
        <authorList>
            <consortium name="Lawrence Berkeley National Laboratory"/>
            <person name="Hensen N."/>
            <person name="Bonometti L."/>
            <person name="Westerberg I."/>
            <person name="Brannstrom I.O."/>
            <person name="Guillou S."/>
            <person name="Cros-Aarteil S."/>
            <person name="Calhoun S."/>
            <person name="Haridas S."/>
            <person name="Kuo A."/>
            <person name="Mondo S."/>
            <person name="Pangilinan J."/>
            <person name="Riley R."/>
            <person name="Labutti K."/>
            <person name="Andreopoulos B."/>
            <person name="Lipzen A."/>
            <person name="Chen C."/>
            <person name="Yanf M."/>
            <person name="Daum C."/>
            <person name="Ng V."/>
            <person name="Clum A."/>
            <person name="Steindorff A."/>
            <person name="Ohm R."/>
            <person name="Martin F."/>
            <person name="Silar P."/>
            <person name="Natvig D."/>
            <person name="Lalanne C."/>
            <person name="Gautier V."/>
            <person name="Ament-Velasquez S.L."/>
            <person name="Kruys A."/>
            <person name="Hutchinson M.I."/>
            <person name="Powell A.J."/>
            <person name="Barry K."/>
            <person name="Miller A.N."/>
            <person name="Grigoriev I.V."/>
            <person name="Debuchy R."/>
            <person name="Gladieux P."/>
            <person name="Thoren M.H."/>
            <person name="Johannesson H."/>
        </authorList>
    </citation>
    <scope>NUCLEOTIDE SEQUENCE</scope>
    <source>
        <strain evidence="2">CBS 606.72</strain>
    </source>
</reference>
<dbReference type="Proteomes" id="UP001175000">
    <property type="component" value="Unassembled WGS sequence"/>
</dbReference>
<dbReference type="PANTHER" id="PTHR24148:SF64">
    <property type="entry name" value="HETEROKARYON INCOMPATIBILITY DOMAIN-CONTAINING PROTEIN"/>
    <property type="match status" value="1"/>
</dbReference>
<gene>
    <name evidence="2" type="ORF">B0T14DRAFT_412073</name>
</gene>
<dbReference type="InterPro" id="IPR052895">
    <property type="entry name" value="HetReg/Transcr_Mod"/>
</dbReference>
<feature type="non-terminal residue" evidence="2">
    <location>
        <position position="86"/>
    </location>
</feature>
<proteinExistence type="predicted"/>